<dbReference type="Gene3D" id="1.10.630.10">
    <property type="entry name" value="Cytochrome P450"/>
    <property type="match status" value="1"/>
</dbReference>
<dbReference type="Pfam" id="PF00067">
    <property type="entry name" value="p450"/>
    <property type="match status" value="1"/>
</dbReference>
<organism evidence="6 7">
    <name type="scientific">Parelaphostrongylus tenuis</name>
    <name type="common">Meningeal worm</name>
    <dbReference type="NCBI Taxonomy" id="148309"/>
    <lineage>
        <taxon>Eukaryota</taxon>
        <taxon>Metazoa</taxon>
        <taxon>Ecdysozoa</taxon>
        <taxon>Nematoda</taxon>
        <taxon>Chromadorea</taxon>
        <taxon>Rhabditida</taxon>
        <taxon>Rhabditina</taxon>
        <taxon>Rhabditomorpha</taxon>
        <taxon>Strongyloidea</taxon>
        <taxon>Metastrongylidae</taxon>
        <taxon>Parelaphostrongylus</taxon>
    </lineage>
</organism>
<feature type="transmembrane region" description="Helical" evidence="5">
    <location>
        <begin position="6"/>
        <end position="25"/>
    </location>
</feature>
<keyword evidence="4" id="KW-0560">Oxidoreductase</keyword>
<keyword evidence="5" id="KW-0472">Membrane</keyword>
<evidence type="ECO:0000256" key="2">
    <source>
        <dbReference type="ARBA" id="ARBA00022723"/>
    </source>
</evidence>
<sequence length="139" mass="15863">MVRWLGNHLKYAFLGVIFIIFNLHVQKKMQAAMDHKIGSGRVIAISYRNNLPYTNSVINKIQRIANLLPMNLLHETLCPVQMGKWTLPAHIAVMAQISNVLHDDKMSACPKHASYLDDNRTRELQTLNPALLMRARCSE</sequence>
<evidence type="ECO:0000313" key="7">
    <source>
        <dbReference type="Proteomes" id="UP001196413"/>
    </source>
</evidence>
<gene>
    <name evidence="6" type="ORF">KIN20_034921</name>
</gene>
<evidence type="ECO:0000313" key="6">
    <source>
        <dbReference type="EMBL" id="KAJ1372700.1"/>
    </source>
</evidence>
<keyword evidence="4" id="KW-0503">Monooxygenase</keyword>
<dbReference type="InterPro" id="IPR050182">
    <property type="entry name" value="Cytochrome_P450_fam2"/>
</dbReference>
<dbReference type="GO" id="GO:0005506">
    <property type="term" value="F:iron ion binding"/>
    <property type="evidence" value="ECO:0007669"/>
    <property type="project" value="InterPro"/>
</dbReference>
<protein>
    <submittedName>
        <fullName evidence="6">Uncharacterized protein</fullName>
    </submittedName>
</protein>
<comment type="caution">
    <text evidence="6">The sequence shown here is derived from an EMBL/GenBank/DDBJ whole genome shotgun (WGS) entry which is preliminary data.</text>
</comment>
<dbReference type="GO" id="GO:0016712">
    <property type="term" value="F:oxidoreductase activity, acting on paired donors, with incorporation or reduction of molecular oxygen, reduced flavin or flavoprotein as one donor, and incorporation of one atom of oxygen"/>
    <property type="evidence" value="ECO:0007669"/>
    <property type="project" value="TreeGrafter"/>
</dbReference>
<dbReference type="EMBL" id="JAHQIW010007173">
    <property type="protein sequence ID" value="KAJ1372700.1"/>
    <property type="molecule type" value="Genomic_DNA"/>
</dbReference>
<evidence type="ECO:0000256" key="1">
    <source>
        <dbReference type="ARBA" id="ARBA00010617"/>
    </source>
</evidence>
<dbReference type="AlphaFoldDB" id="A0AAD5RAG0"/>
<dbReference type="GO" id="GO:0006805">
    <property type="term" value="P:xenobiotic metabolic process"/>
    <property type="evidence" value="ECO:0007669"/>
    <property type="project" value="TreeGrafter"/>
</dbReference>
<keyword evidence="7" id="KW-1185">Reference proteome</keyword>
<name>A0AAD5RAG0_PARTN</name>
<comment type="similarity">
    <text evidence="1">Belongs to the cytochrome P450 family.</text>
</comment>
<dbReference type="InterPro" id="IPR036396">
    <property type="entry name" value="Cyt_P450_sf"/>
</dbReference>
<dbReference type="GO" id="GO:0006082">
    <property type="term" value="P:organic acid metabolic process"/>
    <property type="evidence" value="ECO:0007669"/>
    <property type="project" value="TreeGrafter"/>
</dbReference>
<keyword evidence="5" id="KW-1133">Transmembrane helix</keyword>
<dbReference type="Proteomes" id="UP001196413">
    <property type="component" value="Unassembled WGS sequence"/>
</dbReference>
<reference evidence="6" key="1">
    <citation type="submission" date="2021-06" db="EMBL/GenBank/DDBJ databases">
        <title>Parelaphostrongylus tenuis whole genome reference sequence.</title>
        <authorList>
            <person name="Garwood T.J."/>
            <person name="Larsen P.A."/>
            <person name="Fountain-Jones N.M."/>
            <person name="Garbe J.R."/>
            <person name="Macchietto M.G."/>
            <person name="Kania S.A."/>
            <person name="Gerhold R.W."/>
            <person name="Richards J.E."/>
            <person name="Wolf T.M."/>
        </authorList>
    </citation>
    <scope>NUCLEOTIDE SEQUENCE</scope>
    <source>
        <strain evidence="6">MNPRO001-30</strain>
        <tissue evidence="6">Meninges</tissue>
    </source>
</reference>
<keyword evidence="2" id="KW-0479">Metal-binding</keyword>
<evidence type="ECO:0000256" key="3">
    <source>
        <dbReference type="ARBA" id="ARBA00023004"/>
    </source>
</evidence>
<dbReference type="PANTHER" id="PTHR24300">
    <property type="entry name" value="CYTOCHROME P450 508A4-RELATED"/>
    <property type="match status" value="1"/>
</dbReference>
<evidence type="ECO:0000256" key="5">
    <source>
        <dbReference type="SAM" id="Phobius"/>
    </source>
</evidence>
<accession>A0AAD5RAG0</accession>
<dbReference type="GO" id="GO:0005737">
    <property type="term" value="C:cytoplasm"/>
    <property type="evidence" value="ECO:0007669"/>
    <property type="project" value="TreeGrafter"/>
</dbReference>
<keyword evidence="3" id="KW-0408">Iron</keyword>
<evidence type="ECO:0000256" key="4">
    <source>
        <dbReference type="ARBA" id="ARBA00023033"/>
    </source>
</evidence>
<keyword evidence="5" id="KW-0812">Transmembrane</keyword>
<proteinExistence type="inferred from homology"/>
<dbReference type="PANTHER" id="PTHR24300:SF375">
    <property type="entry name" value="CYTOCHROME P450 FAMILY"/>
    <property type="match status" value="1"/>
</dbReference>
<dbReference type="InterPro" id="IPR001128">
    <property type="entry name" value="Cyt_P450"/>
</dbReference>
<dbReference type="GO" id="GO:0020037">
    <property type="term" value="F:heme binding"/>
    <property type="evidence" value="ECO:0007669"/>
    <property type="project" value="InterPro"/>
</dbReference>
<dbReference type="SUPFAM" id="SSF48264">
    <property type="entry name" value="Cytochrome P450"/>
    <property type="match status" value="1"/>
</dbReference>